<dbReference type="Gene3D" id="3.40.50.12780">
    <property type="entry name" value="N-terminal domain of ligase-like"/>
    <property type="match status" value="1"/>
</dbReference>
<comment type="similarity">
    <text evidence="1">Belongs to the ATP-dependent AMP-binding enzyme family.</text>
</comment>
<dbReference type="AlphaFoldDB" id="A0A2T5V4N1"/>
<reference evidence="5 6" key="1">
    <citation type="submission" date="2018-04" db="EMBL/GenBank/DDBJ databases">
        <title>Genomic Encyclopedia of Archaeal and Bacterial Type Strains, Phase II (KMG-II): from individual species to whole genera.</title>
        <authorList>
            <person name="Goeker M."/>
        </authorList>
    </citation>
    <scope>NUCLEOTIDE SEQUENCE [LARGE SCALE GENOMIC DNA]</scope>
    <source>
        <strain evidence="5 6">DSM 23382</strain>
    </source>
</reference>
<feature type="domain" description="AMP-binding enzyme C-terminal" evidence="4">
    <location>
        <begin position="297"/>
        <end position="371"/>
    </location>
</feature>
<evidence type="ECO:0000256" key="2">
    <source>
        <dbReference type="ARBA" id="ARBA00022598"/>
    </source>
</evidence>
<gene>
    <name evidence="5" type="ORF">C8N35_1099</name>
</gene>
<proteinExistence type="inferred from homology"/>
<dbReference type="GO" id="GO:0031956">
    <property type="term" value="F:medium-chain fatty acid-CoA ligase activity"/>
    <property type="evidence" value="ECO:0007669"/>
    <property type="project" value="TreeGrafter"/>
</dbReference>
<organism evidence="5 6">
    <name type="scientific">Breoghania corrubedonensis</name>
    <dbReference type="NCBI Taxonomy" id="665038"/>
    <lineage>
        <taxon>Bacteria</taxon>
        <taxon>Pseudomonadati</taxon>
        <taxon>Pseudomonadota</taxon>
        <taxon>Alphaproteobacteria</taxon>
        <taxon>Hyphomicrobiales</taxon>
        <taxon>Stappiaceae</taxon>
        <taxon>Breoghania</taxon>
    </lineage>
</organism>
<evidence type="ECO:0000259" key="3">
    <source>
        <dbReference type="Pfam" id="PF00501"/>
    </source>
</evidence>
<sequence length="382" mass="41650">MADVSQTVFCGGLPLAQASGDMADALSLLILLRAQGASLRVSHRAPWVEPRPGTGHIECMTSGSRGRPKVIRRTYASWEGSFEVNRKLFALSARDRAAVFGTLGHSLALYGVLEALHAGACVEVLAGMRPDHQADRLAQAGVSVLYATPTQLKLLPAERIIRDVRLILCGGGALDRITADRVSAVFPNAALREFYGASETSFITLSDEHTPQGSVGRVYPGVEIEIRDATNGVGEVWVKSPYLFEGYAEGESAETRRDGDLLTVGELGRQDGAGYLWLAGRTSRMVTIADKNVYPEEIERVLAEALGERVCAVVARRDPLRGNVLFVFVEGHKDDDEERRLRQQIRDDLGPEMVPRRFVYLDPFPLLASGKPDLGALEKRVA</sequence>
<dbReference type="InterPro" id="IPR042099">
    <property type="entry name" value="ANL_N_sf"/>
</dbReference>
<name>A0A2T5V4N1_9HYPH</name>
<protein>
    <submittedName>
        <fullName evidence="5">Long-chain acyl-CoA synthetase</fullName>
    </submittedName>
</protein>
<dbReference type="GO" id="GO:0006631">
    <property type="term" value="P:fatty acid metabolic process"/>
    <property type="evidence" value="ECO:0007669"/>
    <property type="project" value="TreeGrafter"/>
</dbReference>
<dbReference type="PANTHER" id="PTHR43201">
    <property type="entry name" value="ACYL-COA SYNTHETASE"/>
    <property type="match status" value="1"/>
</dbReference>
<feature type="domain" description="AMP-dependent synthetase/ligase" evidence="3">
    <location>
        <begin position="59"/>
        <end position="247"/>
    </location>
</feature>
<dbReference type="EMBL" id="QAYG01000009">
    <property type="protein sequence ID" value="PTW58708.1"/>
    <property type="molecule type" value="Genomic_DNA"/>
</dbReference>
<dbReference type="PANTHER" id="PTHR43201:SF5">
    <property type="entry name" value="MEDIUM-CHAIN ACYL-COA LIGASE ACSF2, MITOCHONDRIAL"/>
    <property type="match status" value="1"/>
</dbReference>
<accession>A0A2T5V4N1</accession>
<keyword evidence="6" id="KW-1185">Reference proteome</keyword>
<dbReference type="Pfam" id="PF00501">
    <property type="entry name" value="AMP-binding"/>
    <property type="match status" value="1"/>
</dbReference>
<comment type="caution">
    <text evidence="5">The sequence shown here is derived from an EMBL/GenBank/DDBJ whole genome shotgun (WGS) entry which is preliminary data.</text>
</comment>
<dbReference type="InterPro" id="IPR000873">
    <property type="entry name" value="AMP-dep_synth/lig_dom"/>
</dbReference>
<evidence type="ECO:0000256" key="1">
    <source>
        <dbReference type="ARBA" id="ARBA00006432"/>
    </source>
</evidence>
<keyword evidence="2" id="KW-0436">Ligase</keyword>
<dbReference type="OrthoDB" id="9803968at2"/>
<dbReference type="SUPFAM" id="SSF56801">
    <property type="entry name" value="Acetyl-CoA synthetase-like"/>
    <property type="match status" value="1"/>
</dbReference>
<dbReference type="Pfam" id="PF13193">
    <property type="entry name" value="AMP-binding_C"/>
    <property type="match status" value="1"/>
</dbReference>
<dbReference type="InterPro" id="IPR045851">
    <property type="entry name" value="AMP-bd_C_sf"/>
</dbReference>
<dbReference type="Gene3D" id="3.30.300.30">
    <property type="match status" value="1"/>
</dbReference>
<evidence type="ECO:0000259" key="4">
    <source>
        <dbReference type="Pfam" id="PF13193"/>
    </source>
</evidence>
<evidence type="ECO:0000313" key="6">
    <source>
        <dbReference type="Proteomes" id="UP000244081"/>
    </source>
</evidence>
<dbReference type="RefSeq" id="WP_107991248.1">
    <property type="nucleotide sequence ID" value="NZ_QAYG01000009.1"/>
</dbReference>
<dbReference type="InterPro" id="IPR025110">
    <property type="entry name" value="AMP-bd_C"/>
</dbReference>
<dbReference type="Proteomes" id="UP000244081">
    <property type="component" value="Unassembled WGS sequence"/>
</dbReference>
<evidence type="ECO:0000313" key="5">
    <source>
        <dbReference type="EMBL" id="PTW58708.1"/>
    </source>
</evidence>